<dbReference type="PROSITE" id="PS01124">
    <property type="entry name" value="HTH_ARAC_FAMILY_2"/>
    <property type="match status" value="1"/>
</dbReference>
<dbReference type="InterPro" id="IPR050204">
    <property type="entry name" value="AraC_XylS_family_regulators"/>
</dbReference>
<reference evidence="5 6" key="1">
    <citation type="journal article" date="2019" name="Emerg. Microbes Infect.">
        <title>Comprehensive subspecies identification of 175 nontuberculous mycobacteria species based on 7547 genomic profiles.</title>
        <authorList>
            <person name="Matsumoto Y."/>
            <person name="Kinjo T."/>
            <person name="Motooka D."/>
            <person name="Nabeya D."/>
            <person name="Jung N."/>
            <person name="Uechi K."/>
            <person name="Horii T."/>
            <person name="Iida T."/>
            <person name="Fujita J."/>
            <person name="Nakamura S."/>
        </authorList>
    </citation>
    <scope>NUCLEOTIDE SEQUENCE [LARGE SCALE GENOMIC DNA]</scope>
    <source>
        <strain evidence="5 6">JCM 18538</strain>
    </source>
</reference>
<keyword evidence="1" id="KW-0805">Transcription regulation</keyword>
<sequence length="344" mass="37377">MSPGNQALLDYQLGAAAADWAPLMNTTDVDEATAALRPAFFPLDITPSSKESFRVEVRAEQLPHLSIGYLGMGGEAVMRVPDVGGYHIAIAISGHTVSRWGDRHPSTVTAPGAATVFGPGTSTDLTWSHDCAQLGIKIDQNSMERELENLLDRSLGKPVDFARRLDLTTTRSVSWLSLVGVLSREAGKVDGLLRHRLAVANLQQLLIEGLLLTQPHGYSDELSGDDGTSAARSAVEHAIDLMRCYPETAWTTAQLARDAGVSPRALQKAFARAGELPPMSYLREVRLHRVRCELVDASERGAAASVTTVATRWGFVHLGRFAQQYRQLFGESPSQTLRPPDREA</sequence>
<evidence type="ECO:0000313" key="6">
    <source>
        <dbReference type="Proteomes" id="UP000467428"/>
    </source>
</evidence>
<dbReference type="SUPFAM" id="SSF46689">
    <property type="entry name" value="Homeodomain-like"/>
    <property type="match status" value="1"/>
</dbReference>
<dbReference type="SMART" id="SM00342">
    <property type="entry name" value="HTH_ARAC"/>
    <property type="match status" value="1"/>
</dbReference>
<dbReference type="GO" id="GO:0003700">
    <property type="term" value="F:DNA-binding transcription factor activity"/>
    <property type="evidence" value="ECO:0007669"/>
    <property type="project" value="InterPro"/>
</dbReference>
<dbReference type="InterPro" id="IPR009057">
    <property type="entry name" value="Homeodomain-like_sf"/>
</dbReference>
<dbReference type="InterPro" id="IPR018060">
    <property type="entry name" value="HTH_AraC"/>
</dbReference>
<feature type="domain" description="HTH araC/xylS-type" evidence="4">
    <location>
        <begin position="236"/>
        <end position="339"/>
    </location>
</feature>
<dbReference type="GO" id="GO:0043565">
    <property type="term" value="F:sequence-specific DNA binding"/>
    <property type="evidence" value="ECO:0007669"/>
    <property type="project" value="InterPro"/>
</dbReference>
<protein>
    <submittedName>
        <fullName evidence="5">AraC family transcriptional regulator</fullName>
    </submittedName>
</protein>
<dbReference type="Gene3D" id="1.10.10.60">
    <property type="entry name" value="Homeodomain-like"/>
    <property type="match status" value="1"/>
</dbReference>
<geneLocation type="plasmid" evidence="6">
    <name>pjcm18538 dna</name>
</geneLocation>
<keyword evidence="6" id="KW-1185">Reference proteome</keyword>
<keyword evidence="2" id="KW-0238">DNA-binding</keyword>
<keyword evidence="3" id="KW-0804">Transcription</keyword>
<dbReference type="KEGG" id="marz:MARA_15660"/>
<dbReference type="AlphaFoldDB" id="A0A7I7RU23"/>
<dbReference type="Proteomes" id="UP000467428">
    <property type="component" value="Chromosome"/>
</dbReference>
<evidence type="ECO:0000259" key="4">
    <source>
        <dbReference type="PROSITE" id="PS01124"/>
    </source>
</evidence>
<name>A0A7I7RU23_9MYCO</name>
<dbReference type="EMBL" id="AP022593">
    <property type="protein sequence ID" value="BBY48098.1"/>
    <property type="molecule type" value="Genomic_DNA"/>
</dbReference>
<dbReference type="InterPro" id="IPR035418">
    <property type="entry name" value="AraC-bd_2"/>
</dbReference>
<evidence type="ECO:0000313" key="5">
    <source>
        <dbReference type="EMBL" id="BBY48098.1"/>
    </source>
</evidence>
<dbReference type="RefSeq" id="WP_163917939.1">
    <property type="nucleotide sequence ID" value="NZ_AP022593.1"/>
</dbReference>
<evidence type="ECO:0000256" key="2">
    <source>
        <dbReference type="ARBA" id="ARBA00023125"/>
    </source>
</evidence>
<evidence type="ECO:0000256" key="1">
    <source>
        <dbReference type="ARBA" id="ARBA00023015"/>
    </source>
</evidence>
<accession>A0A7I7RU23</accession>
<proteinExistence type="predicted"/>
<gene>
    <name evidence="5" type="ORF">MARA_15660</name>
</gene>
<dbReference type="PANTHER" id="PTHR46796">
    <property type="entry name" value="HTH-TYPE TRANSCRIPTIONAL ACTIVATOR RHAS-RELATED"/>
    <property type="match status" value="1"/>
</dbReference>
<evidence type="ECO:0000256" key="3">
    <source>
        <dbReference type="ARBA" id="ARBA00023163"/>
    </source>
</evidence>
<dbReference type="Pfam" id="PF12833">
    <property type="entry name" value="HTH_18"/>
    <property type="match status" value="1"/>
</dbReference>
<dbReference type="Pfam" id="PF14525">
    <property type="entry name" value="AraC_binding_2"/>
    <property type="match status" value="1"/>
</dbReference>
<organism evidence="5 6">
    <name type="scientific">Mycolicibacterium arabiense</name>
    <dbReference type="NCBI Taxonomy" id="1286181"/>
    <lineage>
        <taxon>Bacteria</taxon>
        <taxon>Bacillati</taxon>
        <taxon>Actinomycetota</taxon>
        <taxon>Actinomycetes</taxon>
        <taxon>Mycobacteriales</taxon>
        <taxon>Mycobacteriaceae</taxon>
        <taxon>Mycolicibacterium</taxon>
    </lineage>
</organism>